<keyword evidence="1" id="KW-1133">Transmembrane helix</keyword>
<organism evidence="2 3">
    <name type="scientific">Roseovarius litorisediminis</name>
    <dbReference type="NCBI Taxonomy" id="1312363"/>
    <lineage>
        <taxon>Bacteria</taxon>
        <taxon>Pseudomonadati</taxon>
        <taxon>Pseudomonadota</taxon>
        <taxon>Alphaproteobacteria</taxon>
        <taxon>Rhodobacterales</taxon>
        <taxon>Roseobacteraceae</taxon>
        <taxon>Roseovarius</taxon>
    </lineage>
</organism>
<dbReference type="RefSeq" id="WP_085892638.1">
    <property type="nucleotide sequence ID" value="NZ_FWFL01000005.1"/>
</dbReference>
<feature type="transmembrane region" description="Helical" evidence="1">
    <location>
        <begin position="6"/>
        <end position="25"/>
    </location>
</feature>
<dbReference type="Proteomes" id="UP000193827">
    <property type="component" value="Unassembled WGS sequence"/>
</dbReference>
<evidence type="ECO:0000256" key="1">
    <source>
        <dbReference type="SAM" id="Phobius"/>
    </source>
</evidence>
<feature type="transmembrane region" description="Helical" evidence="1">
    <location>
        <begin position="46"/>
        <end position="67"/>
    </location>
</feature>
<dbReference type="AlphaFoldDB" id="A0A1Y5SS63"/>
<gene>
    <name evidence="2" type="ORF">PEL8287_02223</name>
</gene>
<name>A0A1Y5SS63_9RHOB</name>
<evidence type="ECO:0008006" key="4">
    <source>
        <dbReference type="Google" id="ProtNLM"/>
    </source>
</evidence>
<feature type="transmembrane region" description="Helical" evidence="1">
    <location>
        <begin position="107"/>
        <end position="128"/>
    </location>
</feature>
<keyword evidence="1" id="KW-0472">Membrane</keyword>
<keyword evidence="3" id="KW-1185">Reference proteome</keyword>
<dbReference type="InterPro" id="IPR013879">
    <property type="entry name" value="DUF1761"/>
</dbReference>
<feature type="transmembrane region" description="Helical" evidence="1">
    <location>
        <begin position="79"/>
        <end position="100"/>
    </location>
</feature>
<evidence type="ECO:0000313" key="3">
    <source>
        <dbReference type="Proteomes" id="UP000193827"/>
    </source>
</evidence>
<dbReference type="Pfam" id="PF08570">
    <property type="entry name" value="DUF1761"/>
    <property type="match status" value="1"/>
</dbReference>
<dbReference type="OrthoDB" id="344736at2"/>
<accession>A0A1Y5SS63</accession>
<protein>
    <recommendedName>
        <fullName evidence="4">DUF1761 domain-containing protein</fullName>
    </recommendedName>
</protein>
<sequence>MEILNVLLAAIAAYGFGAVWYMALAQAWIKASGVAVTEDGKPAGGVIPYVLAFLSALIVAGMMRHIFSLSGIETAGSGVVSGLGIGLFLASPWILTCYGFSGRSFRLILIDGGFVTFSCMIIGLVLTLF</sequence>
<keyword evidence="1" id="KW-0812">Transmembrane</keyword>
<dbReference type="EMBL" id="FWFL01000005">
    <property type="protein sequence ID" value="SLN44042.1"/>
    <property type="molecule type" value="Genomic_DNA"/>
</dbReference>
<proteinExistence type="predicted"/>
<evidence type="ECO:0000313" key="2">
    <source>
        <dbReference type="EMBL" id="SLN44042.1"/>
    </source>
</evidence>
<reference evidence="2 3" key="1">
    <citation type="submission" date="2017-03" db="EMBL/GenBank/DDBJ databases">
        <authorList>
            <person name="Afonso C.L."/>
            <person name="Miller P.J."/>
            <person name="Scott M.A."/>
            <person name="Spackman E."/>
            <person name="Goraichik I."/>
            <person name="Dimitrov K.M."/>
            <person name="Suarez D.L."/>
            <person name="Swayne D.E."/>
        </authorList>
    </citation>
    <scope>NUCLEOTIDE SEQUENCE [LARGE SCALE GENOMIC DNA]</scope>
    <source>
        <strain evidence="2 3">CECT 8287</strain>
    </source>
</reference>